<proteinExistence type="predicted"/>
<feature type="compositionally biased region" description="Basic and acidic residues" evidence="1">
    <location>
        <begin position="51"/>
        <end position="63"/>
    </location>
</feature>
<reference evidence="2 3" key="1">
    <citation type="journal article" date="2019" name="Commun. Biol.">
        <title>The bagworm genome reveals a unique fibroin gene that provides high tensile strength.</title>
        <authorList>
            <person name="Kono N."/>
            <person name="Nakamura H."/>
            <person name="Ohtoshi R."/>
            <person name="Tomita M."/>
            <person name="Numata K."/>
            <person name="Arakawa K."/>
        </authorList>
    </citation>
    <scope>NUCLEOTIDE SEQUENCE [LARGE SCALE GENOMIC DNA]</scope>
</reference>
<gene>
    <name evidence="2" type="ORF">EVAR_45553_1</name>
</gene>
<comment type="caution">
    <text evidence="2">The sequence shown here is derived from an EMBL/GenBank/DDBJ whole genome shotgun (WGS) entry which is preliminary data.</text>
</comment>
<evidence type="ECO:0000256" key="1">
    <source>
        <dbReference type="SAM" id="MobiDB-lite"/>
    </source>
</evidence>
<feature type="region of interest" description="Disordered" evidence="1">
    <location>
        <begin position="157"/>
        <end position="199"/>
    </location>
</feature>
<feature type="compositionally biased region" description="Polar residues" evidence="1">
    <location>
        <begin position="86"/>
        <end position="96"/>
    </location>
</feature>
<feature type="compositionally biased region" description="Basic and acidic residues" evidence="1">
    <location>
        <begin position="165"/>
        <end position="177"/>
    </location>
</feature>
<protein>
    <submittedName>
        <fullName evidence="2">Uncharacterized protein</fullName>
    </submittedName>
</protein>
<name>A0A4C1X870_EUMVA</name>
<dbReference type="EMBL" id="BGZK01000759">
    <property type="protein sequence ID" value="GBP59373.1"/>
    <property type="molecule type" value="Genomic_DNA"/>
</dbReference>
<sequence>MLLRCVPPPRPKLARATGGYSKKTLFSSTRTLSDTFYSLCLDRPWLDRDVGMTRPPSRGEHRGRGGRRPNLITCPADPPTFVRLSSGETAQSTLLKSSRYRARPRPGYSPAAASPATTFGRGHLDAPTTETPRVAITALRFLLTYFTGTLSCARRPAGGGVCDAARGRERTTSERRGGGGARRRVAPAGAPPAVGPTGRNGVALFAAARRRRCISREYPSSPGLGHGRDDVFLIS</sequence>
<organism evidence="2 3">
    <name type="scientific">Eumeta variegata</name>
    <name type="common">Bagworm moth</name>
    <name type="synonym">Eumeta japonica</name>
    <dbReference type="NCBI Taxonomy" id="151549"/>
    <lineage>
        <taxon>Eukaryota</taxon>
        <taxon>Metazoa</taxon>
        <taxon>Ecdysozoa</taxon>
        <taxon>Arthropoda</taxon>
        <taxon>Hexapoda</taxon>
        <taxon>Insecta</taxon>
        <taxon>Pterygota</taxon>
        <taxon>Neoptera</taxon>
        <taxon>Endopterygota</taxon>
        <taxon>Lepidoptera</taxon>
        <taxon>Glossata</taxon>
        <taxon>Ditrysia</taxon>
        <taxon>Tineoidea</taxon>
        <taxon>Psychidae</taxon>
        <taxon>Oiketicinae</taxon>
        <taxon>Eumeta</taxon>
    </lineage>
</organism>
<accession>A0A4C1X870</accession>
<keyword evidence="3" id="KW-1185">Reference proteome</keyword>
<evidence type="ECO:0000313" key="2">
    <source>
        <dbReference type="EMBL" id="GBP59373.1"/>
    </source>
</evidence>
<dbReference type="Proteomes" id="UP000299102">
    <property type="component" value="Unassembled WGS sequence"/>
</dbReference>
<dbReference type="AlphaFoldDB" id="A0A4C1X870"/>
<evidence type="ECO:0000313" key="3">
    <source>
        <dbReference type="Proteomes" id="UP000299102"/>
    </source>
</evidence>
<feature type="region of interest" description="Disordered" evidence="1">
    <location>
        <begin position="51"/>
        <end position="127"/>
    </location>
</feature>